<dbReference type="Pfam" id="PF00201">
    <property type="entry name" value="UDPGT"/>
    <property type="match status" value="3"/>
</dbReference>
<evidence type="ECO:0000313" key="12">
    <source>
        <dbReference type="Proteomes" id="UP000026962"/>
    </source>
</evidence>
<dbReference type="Gene3D" id="3.40.50.2000">
    <property type="entry name" value="Glycogen Phosphorylase B"/>
    <property type="match status" value="7"/>
</dbReference>
<name>A0A0E0K1I7_ORYPU</name>
<dbReference type="Proteomes" id="UP000026962">
    <property type="component" value="Chromosome 2"/>
</dbReference>
<dbReference type="Gramene" id="OPUNC02G19530.2">
    <property type="protein sequence ID" value="OPUNC02G19530.2"/>
    <property type="gene ID" value="OPUNC02G19530"/>
</dbReference>
<keyword evidence="5" id="KW-0029">Amino-acid transport</keyword>
<dbReference type="HOGENOM" id="CLU_001891_0_0_1"/>
<dbReference type="EnsemblPlants" id="OPUNC02G19530.2">
    <property type="protein sequence ID" value="OPUNC02G19530.2"/>
    <property type="gene ID" value="OPUNC02G19530"/>
</dbReference>
<dbReference type="InterPro" id="IPR013057">
    <property type="entry name" value="AA_transpt_TM"/>
</dbReference>
<organism evidence="11">
    <name type="scientific">Oryza punctata</name>
    <name type="common">Red rice</name>
    <dbReference type="NCBI Taxonomy" id="4537"/>
    <lineage>
        <taxon>Eukaryota</taxon>
        <taxon>Viridiplantae</taxon>
        <taxon>Streptophyta</taxon>
        <taxon>Embryophyta</taxon>
        <taxon>Tracheophyta</taxon>
        <taxon>Spermatophyta</taxon>
        <taxon>Magnoliopsida</taxon>
        <taxon>Liliopsida</taxon>
        <taxon>Poales</taxon>
        <taxon>Poaceae</taxon>
        <taxon>BOP clade</taxon>
        <taxon>Oryzoideae</taxon>
        <taxon>Oryzeae</taxon>
        <taxon>Oryzinae</taxon>
        <taxon>Oryza</taxon>
    </lineage>
</organism>
<proteinExistence type="inferred from homology"/>
<dbReference type="SUPFAM" id="SSF53756">
    <property type="entry name" value="UDP-Glycosyltransferase/glycogen phosphorylase"/>
    <property type="match status" value="3"/>
</dbReference>
<evidence type="ECO:0000256" key="5">
    <source>
        <dbReference type="ARBA" id="ARBA00022970"/>
    </source>
</evidence>
<feature type="transmembrane region" description="Helical" evidence="8">
    <location>
        <begin position="719"/>
        <end position="739"/>
    </location>
</feature>
<evidence type="ECO:0008006" key="13">
    <source>
        <dbReference type="Google" id="ProtNLM"/>
    </source>
</evidence>
<keyword evidence="7 8" id="KW-0472">Membrane</keyword>
<dbReference type="PANTHER" id="PTHR11926">
    <property type="entry name" value="GLUCOSYL/GLUCURONOSYL TRANSFERASES"/>
    <property type="match status" value="1"/>
</dbReference>
<comment type="similarity">
    <text evidence="2">Belongs to the UDP-glycosyltransferase family.</text>
</comment>
<dbReference type="PANTHER" id="PTHR11926:SF1071">
    <property type="entry name" value="GLYCOSYLTRANSFERASE"/>
    <property type="match status" value="1"/>
</dbReference>
<accession>A0A0E0K1I7</accession>
<dbReference type="PROSITE" id="PS00375">
    <property type="entry name" value="UDPGT"/>
    <property type="match status" value="3"/>
</dbReference>
<evidence type="ECO:0000256" key="8">
    <source>
        <dbReference type="SAM" id="Phobius"/>
    </source>
</evidence>
<dbReference type="GO" id="GO:0006865">
    <property type="term" value="P:amino acid transport"/>
    <property type="evidence" value="ECO:0007669"/>
    <property type="project" value="UniProtKB-KW"/>
</dbReference>
<evidence type="ECO:0000259" key="10">
    <source>
        <dbReference type="Pfam" id="PF26168"/>
    </source>
</evidence>
<dbReference type="Pfam" id="PF26168">
    <property type="entry name" value="Glyco_transf_N"/>
    <property type="match status" value="1"/>
</dbReference>
<dbReference type="InterPro" id="IPR002213">
    <property type="entry name" value="UDP_glucos_trans"/>
</dbReference>
<feature type="transmembrane region" description="Helical" evidence="8">
    <location>
        <begin position="667"/>
        <end position="689"/>
    </location>
</feature>
<evidence type="ECO:0000256" key="1">
    <source>
        <dbReference type="ARBA" id="ARBA00004370"/>
    </source>
</evidence>
<keyword evidence="5" id="KW-0813">Transport</keyword>
<dbReference type="Pfam" id="PF01490">
    <property type="entry name" value="Aa_trans"/>
    <property type="match status" value="1"/>
</dbReference>
<dbReference type="CDD" id="cd03784">
    <property type="entry name" value="GT1_Gtf-like"/>
    <property type="match status" value="3"/>
</dbReference>
<dbReference type="GO" id="GO:0080044">
    <property type="term" value="F:quercetin 7-O-glucosyltransferase activity"/>
    <property type="evidence" value="ECO:0007669"/>
    <property type="project" value="TreeGrafter"/>
</dbReference>
<dbReference type="FunFam" id="3.40.50.2000:FF:000055">
    <property type="entry name" value="Glycosyltransferase"/>
    <property type="match status" value="2"/>
</dbReference>
<dbReference type="FunFam" id="3.40.50.2000:FF:000027">
    <property type="entry name" value="Glycosyltransferase"/>
    <property type="match status" value="3"/>
</dbReference>
<dbReference type="InterPro" id="IPR035595">
    <property type="entry name" value="UDP_glycos_trans_CS"/>
</dbReference>
<protein>
    <recommendedName>
        <fullName evidence="13">UDP-glycosyltransferases domain-containing protein</fullName>
    </recommendedName>
</protein>
<evidence type="ECO:0000256" key="7">
    <source>
        <dbReference type="ARBA" id="ARBA00023136"/>
    </source>
</evidence>
<keyword evidence="4 8" id="KW-0812">Transmembrane</keyword>
<feature type="transmembrane region" description="Helical" evidence="8">
    <location>
        <begin position="624"/>
        <end position="647"/>
    </location>
</feature>
<evidence type="ECO:0000313" key="11">
    <source>
        <dbReference type="EnsemblPlants" id="OPUNC02G19530.2"/>
    </source>
</evidence>
<keyword evidence="12" id="KW-1185">Reference proteome</keyword>
<dbReference type="GO" id="GO:0016020">
    <property type="term" value="C:membrane"/>
    <property type="evidence" value="ECO:0007669"/>
    <property type="project" value="UniProtKB-SubCell"/>
</dbReference>
<evidence type="ECO:0000256" key="6">
    <source>
        <dbReference type="ARBA" id="ARBA00022989"/>
    </source>
</evidence>
<feature type="domain" description="Amino acid transporter transmembrane" evidence="9">
    <location>
        <begin position="541"/>
        <end position="746"/>
    </location>
</feature>
<sequence length="1698" mass="186065">MGSASSPAAGDGEIKPPHAVCMPFPAQGHVTPMMKLAKILHGKGFHVTFVNTEYNHRRLLRVRGADAVAGFPGFRFATIPDGLPPCDADATQDAAAICQSTMTTCLPHFKSLLAGLNRSPGVPPVTCVVTDAGLTFGVDAAEDLGVPCALLWTASACGSLGYRHYRLFIDKGLVPLKDAEQLTNGFLDTPVDWAFGMSKHARIRDFPSFLRTTDRDDAMLNYVLHETDHMADADAIIYNTFDELEQPALDALRAALAPASVYTVGPLNLFAESLAPSGGGGGDPLDALGSNLWREDDACLGWLDGRAPRSVVYVNYGSIAVMSHQQLVEFAWGLAGSGYAFLWVVRPDLVTDGEAATALPPEFMEATRDRGLLASWCPQEAVLRHEAVALFLTHSGWNSTLESLSGGVPMLSWPFFAEQPTNSLYKRAEWGVAMELGGGGVVRREAVEAKIREAMGGVKGRAMRKRAAEWSEAAARATRLGGSSFGNLDLLIKDELGRKDALQNKVQKLNTLEYKYYNTTIIMYSELAPNGPLKLYHFIIVLPSFHSLRYINLGSLLLSFSCIRTGALSNALAKDYSHSPIRRRPSMLSSQISILASVFGNGILPEIHVMLAPLATGKMKKALVLCYAVVFFNFYFPAIIGYCLLGARQQGSNVLQSLMPDEGPFLAPTWLLGVAVVLVLLQLLAIMLVHSQVAFEIMEKSFADVARSRFLRRNVVARLALWTVYVAMCVFVAAMLPFFGDIVGCILYTAAHELTKLNLRFHHPPIDRRTTTYDMVAADEIKPHAVCLPFPAQGHITPMMKLAKVLHCRGFHVTFVNTEYNHRRLIRSRGAAAVAGLPGFRFATIPDGLPPSDADATQDPASICYSTMTTCLPHFTKLLVDLDDRAPAGIPPVTCVVADGVMSFAVDAAKEVGVPCALFWTASACGYMGYRHLRFFLDEGLSPLKDEEQLTNGFLDTVARPARGMSKHMRYRDYPSFIWTTDRGDILLNFLLHEVERADRASAVILNTFDELEQPALDAMRAITPAVYTIGPLGNLTDHVVVAGAPAATIRPSLWKEDRACLAWLDGREPQSVVFVNYGSITTMSNDELVEFAWGLANCGHGFLWIVRPDLVKGDAAVLPPEFLEATKGRGLLASWCEQEAVLRHEAVGVFLTHCGWNSTMESISAGVPMLCWPFFAEQQTNARYSCTEWGVGMEVGGSVRREAVEARIRDAMGGEKGKEMRRRAAEWKEIGARATQPGGRSVVNLDNLIKEVLLPKMSEMPPHAVCLPFPAQGHITPMMKLAKVLHSRGFHVTFDPASLSYSTTTTCLPHFRNLLADLNNRSSSAPDDAVPPVTCVVADSLMGFSLDAAAELGVPCALFWTASACGYMGYRNFRPLIDMGIIPLKEEEQLTNGFMDMAVDWAPGMSMHMRLRDFPTFLRTTGPRRHPDDLRQVERAEEADAVILNTFDELEQPALDAMRAITPAVYTIGPLAFLTEQIPPGGPLDAISSSLWREDDACLGWLDGRKPRSVVYVNYGSVTVMSGHELEEFAWGLAGSGHDFLWIVRPDVVRTDAAAAALPREFTEATRGRGLVASWCEQEAVLRHPAVGLFLTHSGWNSTVEALSSGVPMLCWPFFAEQQTNCRYKCVEWGVAMEVGDNVRREAVEGRIREAMGGEKGKEMRRRAAEWKEAAARSRGRSLANLERLIGDVLLSRKRTG</sequence>
<keyword evidence="3" id="KW-0808">Transferase</keyword>
<keyword evidence="6 8" id="KW-1133">Transmembrane helix</keyword>
<dbReference type="InterPro" id="IPR058980">
    <property type="entry name" value="Glyco_transf_N"/>
</dbReference>
<evidence type="ECO:0000256" key="2">
    <source>
        <dbReference type="ARBA" id="ARBA00009995"/>
    </source>
</evidence>
<evidence type="ECO:0000256" key="4">
    <source>
        <dbReference type="ARBA" id="ARBA00022692"/>
    </source>
</evidence>
<reference evidence="11" key="2">
    <citation type="submission" date="2018-05" db="EMBL/GenBank/DDBJ databases">
        <title>OpunRS2 (Oryza punctata Reference Sequence Version 2).</title>
        <authorList>
            <person name="Zhang J."/>
            <person name="Kudrna D."/>
            <person name="Lee S."/>
            <person name="Talag J."/>
            <person name="Welchert J."/>
            <person name="Wing R.A."/>
        </authorList>
    </citation>
    <scope>NUCLEOTIDE SEQUENCE [LARGE SCALE GENOMIC DNA]</scope>
</reference>
<comment type="subcellular location">
    <subcellularLocation>
        <location evidence="1">Membrane</location>
    </subcellularLocation>
</comment>
<dbReference type="GO" id="GO:0080043">
    <property type="term" value="F:quercetin 3-O-glucosyltransferase activity"/>
    <property type="evidence" value="ECO:0007669"/>
    <property type="project" value="TreeGrafter"/>
</dbReference>
<feature type="domain" description="Glycosyltransferase N-terminal" evidence="10">
    <location>
        <begin position="786"/>
        <end position="961"/>
    </location>
</feature>
<feature type="transmembrane region" description="Helical" evidence="8">
    <location>
        <begin position="592"/>
        <end position="612"/>
    </location>
</feature>
<reference evidence="11" key="1">
    <citation type="submission" date="2015-04" db="UniProtKB">
        <authorList>
            <consortium name="EnsemblPlants"/>
        </authorList>
    </citation>
    <scope>IDENTIFICATION</scope>
</reference>
<evidence type="ECO:0000259" key="9">
    <source>
        <dbReference type="Pfam" id="PF01490"/>
    </source>
</evidence>
<evidence type="ECO:0000256" key="3">
    <source>
        <dbReference type="ARBA" id="ARBA00022679"/>
    </source>
</evidence>